<reference evidence="2" key="1">
    <citation type="submission" date="2014-07" db="EMBL/GenBank/DDBJ databases">
        <authorList>
            <person name="Hornung V.Bastian."/>
        </authorList>
    </citation>
    <scope>NUCLEOTIDE SEQUENCE</scope>
    <source>
        <strain evidence="2">PCE-S</strain>
    </source>
</reference>
<proteinExistence type="predicted"/>
<dbReference type="InterPro" id="IPR011330">
    <property type="entry name" value="Glyco_hydro/deAcase_b/a-brl"/>
</dbReference>
<name>A0A098B222_DESHA</name>
<gene>
    <name evidence="3" type="ORF">AT727_06835</name>
    <name evidence="2" type="ORF">DPCES_2039</name>
</gene>
<dbReference type="GO" id="GO:0005975">
    <property type="term" value="P:carbohydrate metabolic process"/>
    <property type="evidence" value="ECO:0007669"/>
    <property type="project" value="InterPro"/>
</dbReference>
<accession>A0A098B222</accession>
<dbReference type="Proteomes" id="UP000054623">
    <property type="component" value="Unassembled WGS sequence"/>
</dbReference>
<dbReference type="EMBL" id="LK996017">
    <property type="protein sequence ID" value="CDX01926.1"/>
    <property type="molecule type" value="Genomic_DNA"/>
</dbReference>
<dbReference type="PANTHER" id="PTHR10587">
    <property type="entry name" value="GLYCOSYL TRANSFERASE-RELATED"/>
    <property type="match status" value="1"/>
</dbReference>
<organism evidence="2">
    <name type="scientific">Desulfitobacterium hafniense</name>
    <name type="common">Desulfitobacterium frappieri</name>
    <dbReference type="NCBI Taxonomy" id="49338"/>
    <lineage>
        <taxon>Bacteria</taxon>
        <taxon>Bacillati</taxon>
        <taxon>Bacillota</taxon>
        <taxon>Clostridia</taxon>
        <taxon>Eubacteriales</taxon>
        <taxon>Desulfitobacteriaceae</taxon>
        <taxon>Desulfitobacterium</taxon>
    </lineage>
</organism>
<dbReference type="PANTHER" id="PTHR10587:SF128">
    <property type="entry name" value="POLYSACCHARIDE DEACETYLASE PDAB-RELATED"/>
    <property type="match status" value="1"/>
</dbReference>
<evidence type="ECO:0000313" key="4">
    <source>
        <dbReference type="Proteomes" id="UP000054623"/>
    </source>
</evidence>
<evidence type="ECO:0000313" key="3">
    <source>
        <dbReference type="EMBL" id="KTE91303.1"/>
    </source>
</evidence>
<evidence type="ECO:0000259" key="1">
    <source>
        <dbReference type="PROSITE" id="PS51677"/>
    </source>
</evidence>
<dbReference type="Gene3D" id="3.20.20.370">
    <property type="entry name" value="Glycoside hydrolase/deacetylase"/>
    <property type="match status" value="1"/>
</dbReference>
<dbReference type="OMA" id="VLFHNNA"/>
<sequence length="263" mass="29095">MKFIVFKRPALRNAMLWAILLFVVLAYRENVIAVFSSKLKPIYSAEVTTSEIGLTFDISWGEKTPEPILDILQEKGVKATFFLSSPWAAKHEDLVKRMVADGHEIASHGNRHIDLNTLSPGEIEREIMSAHEVLQQITGQKISLLRPPNGAYDNKLISVSQRLGYQVIQWSVDSLDWKRPGPEAVIHNVLNGLPNGHGAGPGDIILFHASDSAPDTIKALPVVIDQLRAKNYQLVPVSQLLKSATKTWPPESNLPPLEQTGSS</sequence>
<protein>
    <submittedName>
        <fullName evidence="2">Polysaccharide deacetylase</fullName>
    </submittedName>
</protein>
<dbReference type="RefSeq" id="WP_005812013.1">
    <property type="nucleotide sequence ID" value="NZ_CABKQQ010000036.1"/>
</dbReference>
<dbReference type="Pfam" id="PF01522">
    <property type="entry name" value="Polysacc_deac_1"/>
    <property type="match status" value="1"/>
</dbReference>
<dbReference type="GO" id="GO:0016020">
    <property type="term" value="C:membrane"/>
    <property type="evidence" value="ECO:0007669"/>
    <property type="project" value="TreeGrafter"/>
</dbReference>
<evidence type="ECO:0000313" key="2">
    <source>
        <dbReference type="EMBL" id="CDX01926.1"/>
    </source>
</evidence>
<dbReference type="OrthoDB" id="61520at2"/>
<dbReference type="GO" id="GO:0016810">
    <property type="term" value="F:hydrolase activity, acting on carbon-nitrogen (but not peptide) bonds"/>
    <property type="evidence" value="ECO:0007669"/>
    <property type="project" value="InterPro"/>
</dbReference>
<dbReference type="PATRIC" id="fig|49338.4.peg.2196"/>
<feature type="domain" description="NodB homology" evidence="1">
    <location>
        <begin position="50"/>
        <end position="235"/>
    </location>
</feature>
<dbReference type="EMBL" id="LOCK01000028">
    <property type="protein sequence ID" value="KTE91303.1"/>
    <property type="molecule type" value="Genomic_DNA"/>
</dbReference>
<reference evidence="3 4" key="2">
    <citation type="submission" date="2015-12" db="EMBL/GenBank/DDBJ databases">
        <title>Draft Genome Sequence of Desulfitobacterium hafniense Strain DH, a Sulfate-reducing Bacterium Isolated from Paddy Soils.</title>
        <authorList>
            <person name="Bao P."/>
            <person name="Zhang X."/>
            <person name="Li G."/>
        </authorList>
    </citation>
    <scope>NUCLEOTIDE SEQUENCE [LARGE SCALE GENOMIC DNA]</scope>
    <source>
        <strain evidence="3 4">DH</strain>
    </source>
</reference>
<dbReference type="AlphaFoldDB" id="A0A098B222"/>
<dbReference type="SUPFAM" id="SSF88713">
    <property type="entry name" value="Glycoside hydrolase/deacetylase"/>
    <property type="match status" value="1"/>
</dbReference>
<dbReference type="InterPro" id="IPR002509">
    <property type="entry name" value="NODB_dom"/>
</dbReference>
<dbReference type="PROSITE" id="PS51677">
    <property type="entry name" value="NODB"/>
    <property type="match status" value="1"/>
</dbReference>
<dbReference type="InterPro" id="IPR050248">
    <property type="entry name" value="Polysacc_deacetylase_ArnD"/>
</dbReference>